<dbReference type="AlphaFoldDB" id="A6FXY4"/>
<protein>
    <recommendedName>
        <fullName evidence="4">Tetratricopeptide repeat protein</fullName>
    </recommendedName>
</protein>
<accession>A6FXY4</accession>
<dbReference type="EMBL" id="ABCS01000003">
    <property type="protein sequence ID" value="EDM81363.1"/>
    <property type="molecule type" value="Genomic_DNA"/>
</dbReference>
<dbReference type="PROSITE" id="PS51257">
    <property type="entry name" value="PROKAR_LIPOPROTEIN"/>
    <property type="match status" value="1"/>
</dbReference>
<dbReference type="STRING" id="391625.PPSIR1_39270"/>
<reference evidence="2 3" key="1">
    <citation type="submission" date="2007-06" db="EMBL/GenBank/DDBJ databases">
        <authorList>
            <person name="Shimkets L."/>
            <person name="Ferriera S."/>
            <person name="Johnson J."/>
            <person name="Kravitz S."/>
            <person name="Beeson K."/>
            <person name="Sutton G."/>
            <person name="Rogers Y.-H."/>
            <person name="Friedman R."/>
            <person name="Frazier M."/>
            <person name="Venter J.C."/>
        </authorList>
    </citation>
    <scope>NUCLEOTIDE SEQUENCE [LARGE SCALE GENOMIC DNA]</scope>
    <source>
        <strain evidence="2 3">SIR-1</strain>
    </source>
</reference>
<evidence type="ECO:0008006" key="4">
    <source>
        <dbReference type="Google" id="ProtNLM"/>
    </source>
</evidence>
<keyword evidence="1" id="KW-0732">Signal</keyword>
<dbReference type="Proteomes" id="UP000005801">
    <property type="component" value="Unassembled WGS sequence"/>
</dbReference>
<proteinExistence type="predicted"/>
<comment type="caution">
    <text evidence="2">The sequence shown here is derived from an EMBL/GenBank/DDBJ whole genome shotgun (WGS) entry which is preliminary data.</text>
</comment>
<feature type="signal peptide" evidence="1">
    <location>
        <begin position="1"/>
        <end position="26"/>
    </location>
</feature>
<evidence type="ECO:0000313" key="2">
    <source>
        <dbReference type="EMBL" id="EDM81363.1"/>
    </source>
</evidence>
<keyword evidence="3" id="KW-1185">Reference proteome</keyword>
<dbReference type="RefSeq" id="WP_006969333.1">
    <property type="nucleotide sequence ID" value="NZ_ABCS01000003.1"/>
</dbReference>
<gene>
    <name evidence="2" type="ORF">PPSIR1_39270</name>
</gene>
<name>A6FXY4_9BACT</name>
<organism evidence="2 3">
    <name type="scientific">Plesiocystis pacifica SIR-1</name>
    <dbReference type="NCBI Taxonomy" id="391625"/>
    <lineage>
        <taxon>Bacteria</taxon>
        <taxon>Pseudomonadati</taxon>
        <taxon>Myxococcota</taxon>
        <taxon>Polyangia</taxon>
        <taxon>Nannocystales</taxon>
        <taxon>Nannocystaceae</taxon>
        <taxon>Plesiocystis</taxon>
    </lineage>
</organism>
<evidence type="ECO:0000313" key="3">
    <source>
        <dbReference type="Proteomes" id="UP000005801"/>
    </source>
</evidence>
<feature type="chain" id="PRO_5002693425" description="Tetratricopeptide repeat protein" evidence="1">
    <location>
        <begin position="27"/>
        <end position="188"/>
    </location>
</feature>
<dbReference type="OrthoDB" id="5520053at2"/>
<sequence length="188" mass="19534">MTRRAHLGRPWIAALALALGLSFGLAACTDDSGLGEAGEVGSELDARLETHVVLPGAPSAEGLAYVRAVATAHAKADAEPDLGARASVLERALEQAPPADDGSAELLRYNLAARAAQTRLDADQPERALTLLQPLLAPERSLPVDRASARGLVLLGDAAARTGDANLAMGSYARALEILTMLLEEVEP</sequence>
<evidence type="ECO:0000256" key="1">
    <source>
        <dbReference type="SAM" id="SignalP"/>
    </source>
</evidence>